<dbReference type="InterPro" id="IPR011701">
    <property type="entry name" value="MFS"/>
</dbReference>
<protein>
    <submittedName>
        <fullName evidence="2">Uncharacterized protein</fullName>
    </submittedName>
</protein>
<feature type="transmembrane region" description="Helical" evidence="1">
    <location>
        <begin position="139"/>
        <end position="160"/>
    </location>
</feature>
<proteinExistence type="predicted"/>
<feature type="transmembrane region" description="Helical" evidence="1">
    <location>
        <begin position="51"/>
        <end position="70"/>
    </location>
</feature>
<evidence type="ECO:0000313" key="2">
    <source>
        <dbReference type="EMBL" id="CAD9401017.1"/>
    </source>
</evidence>
<dbReference type="EMBL" id="HBGS01016391">
    <property type="protein sequence ID" value="CAD9401017.1"/>
    <property type="molecule type" value="Transcribed_RNA"/>
</dbReference>
<dbReference type="SUPFAM" id="SSF103473">
    <property type="entry name" value="MFS general substrate transporter"/>
    <property type="match status" value="1"/>
</dbReference>
<dbReference type="Gene3D" id="1.20.1250.20">
    <property type="entry name" value="MFS general substrate transporter like domains"/>
    <property type="match status" value="1"/>
</dbReference>
<evidence type="ECO:0000256" key="1">
    <source>
        <dbReference type="SAM" id="Phobius"/>
    </source>
</evidence>
<feature type="transmembrane region" description="Helical" evidence="1">
    <location>
        <begin position="24"/>
        <end position="44"/>
    </location>
</feature>
<sequence length="188" mass="20394">MLGVLETTCLHDLCWINCLQPTQVVSAVGPAVCVICTPLLAWISLRCGNEVVILIGSMSFICIALAYLCFTNEQLGNWPSCILLNALMGLGRSVWESTNKAIYASIFSSNESSSAFGSMYAITGFLTFASLFVFPNIGLQWMCICVIIPSALMVPCYMRITPVNSVSKKAICKTNEEATLLDTKEPGN</sequence>
<accession>A0A7S2BNG7</accession>
<dbReference type="Pfam" id="PF07690">
    <property type="entry name" value="MFS_1"/>
    <property type="match status" value="1"/>
</dbReference>
<dbReference type="AlphaFoldDB" id="A0A7S2BNG7"/>
<keyword evidence="1" id="KW-0812">Transmembrane</keyword>
<feature type="transmembrane region" description="Helical" evidence="1">
    <location>
        <begin position="115"/>
        <end position="133"/>
    </location>
</feature>
<organism evidence="2">
    <name type="scientific">Octactis speculum</name>
    <dbReference type="NCBI Taxonomy" id="3111310"/>
    <lineage>
        <taxon>Eukaryota</taxon>
        <taxon>Sar</taxon>
        <taxon>Stramenopiles</taxon>
        <taxon>Ochrophyta</taxon>
        <taxon>Dictyochophyceae</taxon>
        <taxon>Dictyochales</taxon>
        <taxon>Dictyochaceae</taxon>
        <taxon>Octactis</taxon>
    </lineage>
</organism>
<keyword evidence="1" id="KW-1133">Transmembrane helix</keyword>
<keyword evidence="1" id="KW-0472">Membrane</keyword>
<reference evidence="2" key="1">
    <citation type="submission" date="2021-01" db="EMBL/GenBank/DDBJ databases">
        <authorList>
            <person name="Corre E."/>
            <person name="Pelletier E."/>
            <person name="Niang G."/>
            <person name="Scheremetjew M."/>
            <person name="Finn R."/>
            <person name="Kale V."/>
            <person name="Holt S."/>
            <person name="Cochrane G."/>
            <person name="Meng A."/>
            <person name="Brown T."/>
            <person name="Cohen L."/>
        </authorList>
    </citation>
    <scope>NUCLEOTIDE SEQUENCE</scope>
    <source>
        <strain evidence="2">CCMP1381</strain>
    </source>
</reference>
<gene>
    <name evidence="2" type="ORF">DSPE1174_LOCUS8610</name>
</gene>
<dbReference type="GO" id="GO:0022857">
    <property type="term" value="F:transmembrane transporter activity"/>
    <property type="evidence" value="ECO:0007669"/>
    <property type="project" value="InterPro"/>
</dbReference>
<dbReference type="InterPro" id="IPR036259">
    <property type="entry name" value="MFS_trans_sf"/>
</dbReference>
<name>A0A7S2BNG7_9STRA</name>